<gene>
    <name evidence="2" type="ORF">PY03128</name>
</gene>
<evidence type="ECO:0000313" key="2">
    <source>
        <dbReference type="EMBL" id="EAA22660.1"/>
    </source>
</evidence>
<reference evidence="2 3" key="1">
    <citation type="journal article" date="2002" name="Nature">
        <title>Genome sequence and comparative analysis of the model rodent malaria parasite Plasmodium yoelii yoelii.</title>
        <authorList>
            <person name="Carlton J.M."/>
            <person name="Angiuoli S.V."/>
            <person name="Suh B.B."/>
            <person name="Kooij T.W."/>
            <person name="Pertea M."/>
            <person name="Silva J.C."/>
            <person name="Ermolaeva M.D."/>
            <person name="Allen J.E."/>
            <person name="Selengut J.D."/>
            <person name="Koo H.L."/>
            <person name="Peterson J.D."/>
            <person name="Pop M."/>
            <person name="Kosack D.S."/>
            <person name="Shumway M.F."/>
            <person name="Bidwell S.L."/>
            <person name="Shallom S.J."/>
            <person name="van Aken S.E."/>
            <person name="Riedmuller S.B."/>
            <person name="Feldblyum T.V."/>
            <person name="Cho J.K."/>
            <person name="Quackenbush J."/>
            <person name="Sedegah M."/>
            <person name="Shoaibi A."/>
            <person name="Cummings L.M."/>
            <person name="Florens L."/>
            <person name="Yates J.R."/>
            <person name="Raine J.D."/>
            <person name="Sinden R.E."/>
            <person name="Harris M.A."/>
            <person name="Cunningham D.A."/>
            <person name="Preiser P.R."/>
            <person name="Bergman L.W."/>
            <person name="Vaidya A.B."/>
            <person name="van Lin L.H."/>
            <person name="Janse C.J."/>
            <person name="Waters A.P."/>
            <person name="Smith H.O."/>
            <person name="White O.R."/>
            <person name="Salzberg S.L."/>
            <person name="Venter J.C."/>
            <person name="Fraser C.M."/>
            <person name="Hoffman S.L."/>
            <person name="Gardner M.J."/>
            <person name="Carucci D.J."/>
        </authorList>
    </citation>
    <scope>NUCLEOTIDE SEQUENCE [LARGE SCALE GENOMIC DNA]</scope>
    <source>
        <strain evidence="2 3">17XNL</strain>
    </source>
</reference>
<evidence type="ECO:0000313" key="3">
    <source>
        <dbReference type="Proteomes" id="UP000008553"/>
    </source>
</evidence>
<accession>Q7RJX7</accession>
<name>Q7RJX7_PLAYO</name>
<protein>
    <submittedName>
        <fullName evidence="2">Uncharacterized protein</fullName>
    </submittedName>
</protein>
<dbReference type="InParanoid" id="Q7RJX7"/>
<feature type="chain" id="PRO_5004292166" evidence="1">
    <location>
        <begin position="26"/>
        <end position="97"/>
    </location>
</feature>
<organism evidence="2 3">
    <name type="scientific">Plasmodium yoelii yoelii</name>
    <dbReference type="NCBI Taxonomy" id="73239"/>
    <lineage>
        <taxon>Eukaryota</taxon>
        <taxon>Sar</taxon>
        <taxon>Alveolata</taxon>
        <taxon>Apicomplexa</taxon>
        <taxon>Aconoidasida</taxon>
        <taxon>Haemosporida</taxon>
        <taxon>Plasmodiidae</taxon>
        <taxon>Plasmodium</taxon>
        <taxon>Plasmodium (Vinckeia)</taxon>
    </lineage>
</organism>
<comment type="caution">
    <text evidence="2">The sequence shown here is derived from an EMBL/GenBank/DDBJ whole genome shotgun (WGS) entry which is preliminary data.</text>
</comment>
<keyword evidence="3" id="KW-1185">Reference proteome</keyword>
<dbReference type="AlphaFoldDB" id="Q7RJX7"/>
<keyword evidence="1" id="KW-0732">Signal</keyword>
<proteinExistence type="predicted"/>
<sequence length="97" mass="11145">MLVRKMYKDLLLCVFIICSSVFNESKIIQENLDIPNYQNDNRYILLDNNNISDFIQIKENSFLFNATCKVSNILNGITDSFPNIKLLTGMVCICLNS</sequence>
<evidence type="ECO:0000256" key="1">
    <source>
        <dbReference type="SAM" id="SignalP"/>
    </source>
</evidence>
<dbReference type="EMBL" id="AABL01000883">
    <property type="protein sequence ID" value="EAA22660.1"/>
    <property type="molecule type" value="Genomic_DNA"/>
</dbReference>
<feature type="signal peptide" evidence="1">
    <location>
        <begin position="1"/>
        <end position="25"/>
    </location>
</feature>
<dbReference type="PaxDb" id="73239-Q7RJX7"/>
<dbReference type="Proteomes" id="UP000008553">
    <property type="component" value="Unassembled WGS sequence"/>
</dbReference>